<dbReference type="GO" id="GO:0045047">
    <property type="term" value="P:protein targeting to ER"/>
    <property type="evidence" value="ECO:0007669"/>
    <property type="project" value="TreeGrafter"/>
</dbReference>
<evidence type="ECO:0000256" key="4">
    <source>
        <dbReference type="ARBA" id="ARBA00022824"/>
    </source>
</evidence>
<evidence type="ECO:0000256" key="1">
    <source>
        <dbReference type="ARBA" id="ARBA00004648"/>
    </source>
</evidence>
<proteinExistence type="inferred from homology"/>
<dbReference type="Pfam" id="PF04573">
    <property type="entry name" value="SPC22"/>
    <property type="match status" value="1"/>
</dbReference>
<evidence type="ECO:0000256" key="8">
    <source>
        <dbReference type="ARBA" id="ARBA00029556"/>
    </source>
</evidence>
<dbReference type="GO" id="GO:0006465">
    <property type="term" value="P:signal peptide processing"/>
    <property type="evidence" value="ECO:0007669"/>
    <property type="project" value="UniProtKB-UniRule"/>
</dbReference>
<dbReference type="Proteomes" id="UP000076858">
    <property type="component" value="Unassembled WGS sequence"/>
</dbReference>
<dbReference type="OrthoDB" id="10261524at2759"/>
<keyword evidence="3" id="KW-0812">Transmembrane</keyword>
<comment type="subcellular location">
    <subcellularLocation>
        <location evidence="1">Endoplasmic reticulum membrane</location>
        <topology evidence="1">Single-pass type II membrane protein</topology>
    </subcellularLocation>
</comment>
<keyword evidence="4 10" id="KW-0256">Endoplasmic reticulum</keyword>
<evidence type="ECO:0000313" key="11">
    <source>
        <dbReference type="EMBL" id="KZS03922.1"/>
    </source>
</evidence>
<keyword evidence="6" id="KW-1133">Transmembrane helix</keyword>
<sequence length="180" mass="20300">MHTFLTRGNALLTFTLSVLAGLTFFCFLSTALNAYSATATIDTVKVLVKNVPDYSAQKEKQDLGYLMFDLQANLDPLFNWNAKQLFVFLTAEYESLNNKLNQVVLWDKIIQRGENANLDMKNMNTNYYFWDDGNGLRGNSNVTLTLSWNVIPNAGMLSIVRGSGSHSFSFPNEYTNVRAQ</sequence>
<keyword evidence="7 10" id="KW-0472">Membrane</keyword>
<comment type="similarity">
    <text evidence="2 10">Belongs to the SPCS3 family.</text>
</comment>
<evidence type="ECO:0000256" key="10">
    <source>
        <dbReference type="PIRNR" id="PIRNR016089"/>
    </source>
</evidence>
<evidence type="ECO:0000256" key="6">
    <source>
        <dbReference type="ARBA" id="ARBA00022989"/>
    </source>
</evidence>
<dbReference type="EMBL" id="LRGB01003163">
    <property type="protein sequence ID" value="KZS03922.1"/>
    <property type="molecule type" value="Genomic_DNA"/>
</dbReference>
<dbReference type="STRING" id="35525.A0A0P5T4M8"/>
<accession>A0A0P5T4M8</accession>
<evidence type="ECO:0000313" key="12">
    <source>
        <dbReference type="Proteomes" id="UP000076858"/>
    </source>
</evidence>
<keyword evidence="5" id="KW-0735">Signal-anchor</keyword>
<comment type="caution">
    <text evidence="11">The sequence shown here is derived from an EMBL/GenBank/DDBJ whole genome shotgun (WGS) entry which is preliminary data.</text>
</comment>
<dbReference type="PIRSF" id="PIRSF016089">
    <property type="entry name" value="SPC22"/>
    <property type="match status" value="1"/>
</dbReference>
<dbReference type="GO" id="GO:0005787">
    <property type="term" value="C:signal peptidase complex"/>
    <property type="evidence" value="ECO:0007669"/>
    <property type="project" value="UniProtKB-UniRule"/>
</dbReference>
<evidence type="ECO:0000256" key="9">
    <source>
        <dbReference type="ARBA" id="ARBA00046080"/>
    </source>
</evidence>
<dbReference type="InterPro" id="IPR007653">
    <property type="entry name" value="SPC3"/>
</dbReference>
<dbReference type="PANTHER" id="PTHR12804">
    <property type="entry name" value="MICROSOMAL SIGNAL PEPTIDASE 23 KD SUBUNIT SPC22/23"/>
    <property type="match status" value="1"/>
</dbReference>
<gene>
    <name evidence="11" type="ORF">APZ42_033262</name>
</gene>
<name>A0A0P5T4M8_9CRUS</name>
<reference evidence="11 12" key="1">
    <citation type="submission" date="2016-03" db="EMBL/GenBank/DDBJ databases">
        <title>EvidentialGene: Evidence-directed Construction of Genes on Genomes.</title>
        <authorList>
            <person name="Gilbert D.G."/>
            <person name="Choi J.-H."/>
            <person name="Mockaitis K."/>
            <person name="Colbourne J."/>
            <person name="Pfrender M."/>
        </authorList>
    </citation>
    <scope>NUCLEOTIDE SEQUENCE [LARGE SCALE GENOMIC DNA]</scope>
    <source>
        <strain evidence="11 12">Xinb3</strain>
        <tissue evidence="11">Complete organism</tissue>
    </source>
</reference>
<evidence type="ECO:0000256" key="3">
    <source>
        <dbReference type="ARBA" id="ARBA00022692"/>
    </source>
</evidence>
<evidence type="ECO:0000256" key="7">
    <source>
        <dbReference type="ARBA" id="ARBA00023136"/>
    </source>
</evidence>
<dbReference type="AlphaFoldDB" id="A0A0P5T4M8"/>
<evidence type="ECO:0000256" key="2">
    <source>
        <dbReference type="ARBA" id="ARBA00009289"/>
    </source>
</evidence>
<organism evidence="11 12">
    <name type="scientific">Daphnia magna</name>
    <dbReference type="NCBI Taxonomy" id="35525"/>
    <lineage>
        <taxon>Eukaryota</taxon>
        <taxon>Metazoa</taxon>
        <taxon>Ecdysozoa</taxon>
        <taxon>Arthropoda</taxon>
        <taxon>Crustacea</taxon>
        <taxon>Branchiopoda</taxon>
        <taxon>Diplostraca</taxon>
        <taxon>Cladocera</taxon>
        <taxon>Anomopoda</taxon>
        <taxon>Daphniidae</taxon>
        <taxon>Daphnia</taxon>
    </lineage>
</organism>
<evidence type="ECO:0000256" key="5">
    <source>
        <dbReference type="ARBA" id="ARBA00022968"/>
    </source>
</evidence>
<dbReference type="PANTHER" id="PTHR12804:SF0">
    <property type="entry name" value="SIGNAL PEPTIDASE COMPLEX SUBUNIT 3"/>
    <property type="match status" value="1"/>
</dbReference>
<comment type="function">
    <text evidence="9">Essential component of the signal peptidase complex (SPC) which catalyzes the cleavage of N-terminal signal sequences from nascent proteins as they are translocated into the lumen of the endoplasmic reticulum. Essential for the SPC catalytic activity, possibly by stabilizing and positioning the active center of the complex close to the lumenal surface.</text>
</comment>
<keyword evidence="12" id="KW-1185">Reference proteome</keyword>
<protein>
    <recommendedName>
        <fullName evidence="8 10">Signal peptidase complex subunit 3</fullName>
    </recommendedName>
</protein>